<proteinExistence type="predicted"/>
<protein>
    <submittedName>
        <fullName evidence="1">Uncharacterized protein</fullName>
    </submittedName>
</protein>
<accession>A0A383D3R7</accession>
<name>A0A383D3R7_9ZZZZ</name>
<evidence type="ECO:0000313" key="1">
    <source>
        <dbReference type="EMBL" id="SVE39187.1"/>
    </source>
</evidence>
<dbReference type="AlphaFoldDB" id="A0A383D3R7"/>
<sequence>MKIVGVRIALAIPVNVQLIINVTVMRI</sequence>
<gene>
    <name evidence="1" type="ORF">METZ01_LOCUS492041</name>
</gene>
<reference evidence="1" key="1">
    <citation type="submission" date="2018-05" db="EMBL/GenBank/DDBJ databases">
        <authorList>
            <person name="Lanie J.A."/>
            <person name="Ng W.-L."/>
            <person name="Kazmierczak K.M."/>
            <person name="Andrzejewski T.M."/>
            <person name="Davidsen T.M."/>
            <person name="Wayne K.J."/>
            <person name="Tettelin H."/>
            <person name="Glass J.I."/>
            <person name="Rusch D."/>
            <person name="Podicherti R."/>
            <person name="Tsui H.-C.T."/>
            <person name="Winkler M.E."/>
        </authorList>
    </citation>
    <scope>NUCLEOTIDE SEQUENCE</scope>
</reference>
<organism evidence="1">
    <name type="scientific">marine metagenome</name>
    <dbReference type="NCBI Taxonomy" id="408172"/>
    <lineage>
        <taxon>unclassified sequences</taxon>
        <taxon>metagenomes</taxon>
        <taxon>ecological metagenomes</taxon>
    </lineage>
</organism>
<dbReference type="EMBL" id="UINC01214106">
    <property type="protein sequence ID" value="SVE39187.1"/>
    <property type="molecule type" value="Genomic_DNA"/>
</dbReference>